<dbReference type="RefSeq" id="WP_136080294.1">
    <property type="nucleotide sequence ID" value="NZ_CAAHFG010000002.1"/>
</dbReference>
<organism evidence="2 3">
    <name type="scientific">Pontiella desulfatans</name>
    <dbReference type="NCBI Taxonomy" id="2750659"/>
    <lineage>
        <taxon>Bacteria</taxon>
        <taxon>Pseudomonadati</taxon>
        <taxon>Kiritimatiellota</taxon>
        <taxon>Kiritimatiellia</taxon>
        <taxon>Kiritimatiellales</taxon>
        <taxon>Pontiellaceae</taxon>
        <taxon>Pontiella</taxon>
    </lineage>
</organism>
<dbReference type="Gene3D" id="2.30.30.140">
    <property type="match status" value="1"/>
</dbReference>
<proteinExistence type="inferred from homology"/>
<dbReference type="PANTHER" id="PTHR35177:SF2">
    <property type="entry name" value="HYDROGENASE MATURATION FACTOR HYBG"/>
    <property type="match status" value="1"/>
</dbReference>
<dbReference type="GO" id="GO:1902670">
    <property type="term" value="F:carbon dioxide binding"/>
    <property type="evidence" value="ECO:0007669"/>
    <property type="project" value="TreeGrafter"/>
</dbReference>
<dbReference type="Pfam" id="PF01455">
    <property type="entry name" value="HupF_HypC"/>
    <property type="match status" value="1"/>
</dbReference>
<dbReference type="AlphaFoldDB" id="A0A6C2U4A2"/>
<sequence length="75" mass="7981">MCLAVPIKVVELLEGQMAIGEQLGVQVEFSTALLEEVKIGAYVIVHTGIAIETLDEADARETLAIWNELNAGGDA</sequence>
<accession>A0A6C2U4A2</accession>
<reference evidence="2 3" key="1">
    <citation type="submission" date="2019-04" db="EMBL/GenBank/DDBJ databases">
        <authorList>
            <person name="Van Vliet M D."/>
        </authorList>
    </citation>
    <scope>NUCLEOTIDE SEQUENCE [LARGE SCALE GENOMIC DNA]</scope>
    <source>
        <strain evidence="2 3">F1</strain>
    </source>
</reference>
<dbReference type="Proteomes" id="UP000366872">
    <property type="component" value="Unassembled WGS sequence"/>
</dbReference>
<evidence type="ECO:0000313" key="2">
    <source>
        <dbReference type="EMBL" id="VGO14659.1"/>
    </source>
</evidence>
<dbReference type="EMBL" id="CAAHFG010000002">
    <property type="protein sequence ID" value="VGO14659.1"/>
    <property type="molecule type" value="Genomic_DNA"/>
</dbReference>
<dbReference type="GO" id="GO:0051604">
    <property type="term" value="P:protein maturation"/>
    <property type="evidence" value="ECO:0007669"/>
    <property type="project" value="TreeGrafter"/>
</dbReference>
<dbReference type="PRINTS" id="PR00445">
    <property type="entry name" value="HUPFHYPC"/>
</dbReference>
<dbReference type="PROSITE" id="PS01097">
    <property type="entry name" value="HUPF_HYPC"/>
    <property type="match status" value="1"/>
</dbReference>
<dbReference type="PANTHER" id="PTHR35177">
    <property type="entry name" value="HYDROGENASE MATURATION FACTOR HYBG"/>
    <property type="match status" value="1"/>
</dbReference>
<dbReference type="NCBIfam" id="TIGR00074">
    <property type="entry name" value="hypC_hupF"/>
    <property type="match status" value="1"/>
</dbReference>
<dbReference type="SUPFAM" id="SSF159127">
    <property type="entry name" value="HupF/HypC-like"/>
    <property type="match status" value="1"/>
</dbReference>
<keyword evidence="3" id="KW-1185">Reference proteome</keyword>
<comment type="similarity">
    <text evidence="1">Belongs to the HupF/HypC family.</text>
</comment>
<dbReference type="InterPro" id="IPR019812">
    <property type="entry name" value="Hydgase_assmbl_chp_CS"/>
</dbReference>
<evidence type="ECO:0000256" key="1">
    <source>
        <dbReference type="ARBA" id="ARBA00006018"/>
    </source>
</evidence>
<evidence type="ECO:0008006" key="4">
    <source>
        <dbReference type="Google" id="ProtNLM"/>
    </source>
</evidence>
<name>A0A6C2U4A2_PONDE</name>
<protein>
    <recommendedName>
        <fullName evidence="4">Hydrogenase-2 operon protein HybG</fullName>
    </recommendedName>
</protein>
<gene>
    <name evidence="2" type="ORF">PDESU_03224</name>
</gene>
<dbReference type="InterPro" id="IPR001109">
    <property type="entry name" value="Hydrogenase_HupF/HypC"/>
</dbReference>
<dbReference type="GO" id="GO:0005506">
    <property type="term" value="F:iron ion binding"/>
    <property type="evidence" value="ECO:0007669"/>
    <property type="project" value="TreeGrafter"/>
</dbReference>
<evidence type="ECO:0000313" key="3">
    <source>
        <dbReference type="Proteomes" id="UP000366872"/>
    </source>
</evidence>